<comment type="caution">
    <text evidence="2">The sequence shown here is derived from an EMBL/GenBank/DDBJ whole genome shotgun (WGS) entry which is preliminary data.</text>
</comment>
<dbReference type="Proteomes" id="UP000289738">
    <property type="component" value="Chromosome A01"/>
</dbReference>
<gene>
    <name evidence="2" type="ORF">Ahy_A01g004168</name>
</gene>
<dbReference type="Pfam" id="PF10536">
    <property type="entry name" value="PMD"/>
    <property type="match status" value="1"/>
</dbReference>
<evidence type="ECO:0000313" key="2">
    <source>
        <dbReference type="EMBL" id="RYR79342.1"/>
    </source>
</evidence>
<dbReference type="GO" id="GO:0010073">
    <property type="term" value="P:meristem maintenance"/>
    <property type="evidence" value="ECO:0007669"/>
    <property type="project" value="InterPro"/>
</dbReference>
<protein>
    <recommendedName>
        <fullName evidence="1">Aminotransferase-like plant mobile domain-containing protein</fullName>
    </recommendedName>
</protein>
<dbReference type="PANTHER" id="PTHR46033">
    <property type="entry name" value="PROTEIN MAIN-LIKE 2"/>
    <property type="match status" value="1"/>
</dbReference>
<organism evidence="2 3">
    <name type="scientific">Arachis hypogaea</name>
    <name type="common">Peanut</name>
    <dbReference type="NCBI Taxonomy" id="3818"/>
    <lineage>
        <taxon>Eukaryota</taxon>
        <taxon>Viridiplantae</taxon>
        <taxon>Streptophyta</taxon>
        <taxon>Embryophyta</taxon>
        <taxon>Tracheophyta</taxon>
        <taxon>Spermatophyta</taxon>
        <taxon>Magnoliopsida</taxon>
        <taxon>eudicotyledons</taxon>
        <taxon>Gunneridae</taxon>
        <taxon>Pentapetalae</taxon>
        <taxon>rosids</taxon>
        <taxon>fabids</taxon>
        <taxon>Fabales</taxon>
        <taxon>Fabaceae</taxon>
        <taxon>Papilionoideae</taxon>
        <taxon>50 kb inversion clade</taxon>
        <taxon>dalbergioids sensu lato</taxon>
        <taxon>Dalbergieae</taxon>
        <taxon>Pterocarpus clade</taxon>
        <taxon>Arachis</taxon>
    </lineage>
</organism>
<sequence length="259" mass="29786">MTHTAGNDGDINKLNEISHYVRAFDFAINSVMPRLLLPRRVSHILPPPDAIVPYLREVGFGDMVPLRDFTFDNSLITAFVERWHPEIHMFYLPWSEATITLQDVAYHLGLHAHGNLVRGCFRDFGLQWLHNRRQKNESFMLKLVWLGDHYARCYIMLLIGGYLMTDKSNNLVHLAWLPLIQDFWTVPGVVLELGRAGLDVLVTVLGGTPRRHRHRWLHSAVDVLDIPEISSVVSTRARDLHLSYDYEVCWIAAAEQRSA</sequence>
<dbReference type="EMBL" id="SDMP01000001">
    <property type="protein sequence ID" value="RYR79342.1"/>
    <property type="molecule type" value="Genomic_DNA"/>
</dbReference>
<reference evidence="2 3" key="1">
    <citation type="submission" date="2019-01" db="EMBL/GenBank/DDBJ databases">
        <title>Sequencing of cultivated peanut Arachis hypogaea provides insights into genome evolution and oil improvement.</title>
        <authorList>
            <person name="Chen X."/>
        </authorList>
    </citation>
    <scope>NUCLEOTIDE SEQUENCE [LARGE SCALE GENOMIC DNA]</scope>
    <source>
        <strain evidence="3">cv. Fuhuasheng</strain>
        <tissue evidence="2">Leaves</tissue>
    </source>
</reference>
<dbReference type="InterPro" id="IPR044824">
    <property type="entry name" value="MAIN-like"/>
</dbReference>
<dbReference type="InterPro" id="IPR019557">
    <property type="entry name" value="AminoTfrase-like_pln_mobile"/>
</dbReference>
<name>A0A445EVG1_ARAHY</name>
<accession>A0A445EVG1</accession>
<keyword evidence="3" id="KW-1185">Reference proteome</keyword>
<dbReference type="AlphaFoldDB" id="A0A445EVG1"/>
<proteinExistence type="predicted"/>
<feature type="domain" description="Aminotransferase-like plant mobile" evidence="1">
    <location>
        <begin position="59"/>
        <end position="184"/>
    </location>
</feature>
<evidence type="ECO:0000259" key="1">
    <source>
        <dbReference type="Pfam" id="PF10536"/>
    </source>
</evidence>
<dbReference type="PANTHER" id="PTHR46033:SF8">
    <property type="entry name" value="PROTEIN MAINTENANCE OF MERISTEMS-LIKE"/>
    <property type="match status" value="1"/>
</dbReference>
<evidence type="ECO:0000313" key="3">
    <source>
        <dbReference type="Proteomes" id="UP000289738"/>
    </source>
</evidence>